<evidence type="ECO:0000256" key="1">
    <source>
        <dbReference type="SAM" id="MobiDB-lite"/>
    </source>
</evidence>
<evidence type="ECO:0000313" key="4">
    <source>
        <dbReference type="Proteomes" id="UP000624703"/>
    </source>
</evidence>
<keyword evidence="2" id="KW-0732">Signal</keyword>
<name>A0A8J7MBL5_9BACT</name>
<feature type="region of interest" description="Disordered" evidence="1">
    <location>
        <begin position="101"/>
        <end position="122"/>
    </location>
</feature>
<evidence type="ECO:0000256" key="2">
    <source>
        <dbReference type="SAM" id="SignalP"/>
    </source>
</evidence>
<keyword evidence="4" id="KW-1185">Reference proteome</keyword>
<protein>
    <submittedName>
        <fullName evidence="3">Uncharacterized protein</fullName>
    </submittedName>
</protein>
<evidence type="ECO:0000313" key="3">
    <source>
        <dbReference type="EMBL" id="MBK1789583.1"/>
    </source>
</evidence>
<sequence length="392" mass="43510">MNGHKFIVSCALALLSGSSLLAQDERYISFIYEYPLKKNGKEDGVYQWMDIEIAGSRMSDMSVGEGGSNFVLFTAERDTSSNNWLLDEKHVPADPRTVELTNSTLDPYNPNPIDPSKPKDGGRYIRMRADKTYDFTIKWGKGFMPPTSNNGSYACSNIVVVHEYKSAETGSDDYELNDSWLISKSGNNKFNNNKTIIPAADAIRANGSEFITLLGVPSLFDDDLGDDDKIKDYTLSEAQKNEVVRFYQEGGTGDNPVPIIFNSFELRVCPVPDAEISGITDGQVIGAELATVVVTVDYNNLYPGSDTYLVIYKKGTSRPGKTDSYLFKTIPTDTDPVSVTANLYELDKIVTEDGYWIMEVIHESIYGTEVLGEKQINVPPRINVKADINTIR</sequence>
<dbReference type="EMBL" id="JAENIM010000007">
    <property type="protein sequence ID" value="MBK1789583.1"/>
    <property type="molecule type" value="Genomic_DNA"/>
</dbReference>
<feature type="chain" id="PRO_5035315188" evidence="2">
    <location>
        <begin position="23"/>
        <end position="392"/>
    </location>
</feature>
<dbReference type="RefSeq" id="WP_200309556.1">
    <property type="nucleotide sequence ID" value="NZ_JAENIM010000007.1"/>
</dbReference>
<organism evidence="3 4">
    <name type="scientific">Persicirhabdus sediminis</name>
    <dbReference type="NCBI Taxonomy" id="454144"/>
    <lineage>
        <taxon>Bacteria</taxon>
        <taxon>Pseudomonadati</taxon>
        <taxon>Verrucomicrobiota</taxon>
        <taxon>Verrucomicrobiia</taxon>
        <taxon>Verrucomicrobiales</taxon>
        <taxon>Verrucomicrobiaceae</taxon>
        <taxon>Persicirhabdus</taxon>
    </lineage>
</organism>
<proteinExistence type="predicted"/>
<accession>A0A8J7MBL5</accession>
<comment type="caution">
    <text evidence="3">The sequence shown here is derived from an EMBL/GenBank/DDBJ whole genome shotgun (WGS) entry which is preliminary data.</text>
</comment>
<gene>
    <name evidence="3" type="ORF">JIN82_00290</name>
</gene>
<feature type="signal peptide" evidence="2">
    <location>
        <begin position="1"/>
        <end position="22"/>
    </location>
</feature>
<dbReference type="Proteomes" id="UP000624703">
    <property type="component" value="Unassembled WGS sequence"/>
</dbReference>
<reference evidence="3" key="1">
    <citation type="submission" date="2021-01" db="EMBL/GenBank/DDBJ databases">
        <title>Modified the classification status of verrucomicrobia.</title>
        <authorList>
            <person name="Feng X."/>
        </authorList>
    </citation>
    <scope>NUCLEOTIDE SEQUENCE</scope>
    <source>
        <strain evidence="3">_KCTC 22039</strain>
    </source>
</reference>
<dbReference type="AlphaFoldDB" id="A0A8J7MBL5"/>